<dbReference type="SUPFAM" id="SSF55874">
    <property type="entry name" value="ATPase domain of HSP90 chaperone/DNA topoisomerase II/histidine kinase"/>
    <property type="match status" value="1"/>
</dbReference>
<evidence type="ECO:0000313" key="9">
    <source>
        <dbReference type="Proteomes" id="UP000236642"/>
    </source>
</evidence>
<dbReference type="InterPro" id="IPR036890">
    <property type="entry name" value="HATPase_C_sf"/>
</dbReference>
<dbReference type="SMART" id="SM00387">
    <property type="entry name" value="HATPase_c"/>
    <property type="match status" value="1"/>
</dbReference>
<gene>
    <name evidence="8" type="primary">phoR_5</name>
    <name evidence="8" type="ORF">HRbin22_01833</name>
</gene>
<dbReference type="InterPro" id="IPR036097">
    <property type="entry name" value="HisK_dim/P_sf"/>
</dbReference>
<dbReference type="SMART" id="SM00388">
    <property type="entry name" value="HisKA"/>
    <property type="match status" value="1"/>
</dbReference>
<feature type="domain" description="Histidine kinase" evidence="7">
    <location>
        <begin position="31"/>
        <end position="245"/>
    </location>
</feature>
<evidence type="ECO:0000259" key="7">
    <source>
        <dbReference type="PROSITE" id="PS50109"/>
    </source>
</evidence>
<dbReference type="AlphaFoldDB" id="A0A2H5Y801"/>
<dbReference type="PANTHER" id="PTHR43547">
    <property type="entry name" value="TWO-COMPONENT HISTIDINE KINASE"/>
    <property type="match status" value="1"/>
</dbReference>
<organism evidence="8 9">
    <name type="scientific">Candidatus Thermoflexus japonica</name>
    <dbReference type="NCBI Taxonomy" id="2035417"/>
    <lineage>
        <taxon>Bacteria</taxon>
        <taxon>Bacillati</taxon>
        <taxon>Chloroflexota</taxon>
        <taxon>Thermoflexia</taxon>
        <taxon>Thermoflexales</taxon>
        <taxon>Thermoflexaceae</taxon>
        <taxon>Thermoflexus</taxon>
    </lineage>
</organism>
<proteinExistence type="predicted"/>
<dbReference type="CDD" id="cd00075">
    <property type="entry name" value="HATPase"/>
    <property type="match status" value="1"/>
</dbReference>
<dbReference type="Gene3D" id="3.30.565.10">
    <property type="entry name" value="Histidine kinase-like ATPase, C-terminal domain"/>
    <property type="match status" value="1"/>
</dbReference>
<dbReference type="InterPro" id="IPR003594">
    <property type="entry name" value="HATPase_dom"/>
</dbReference>
<dbReference type="Proteomes" id="UP000236642">
    <property type="component" value="Unassembled WGS sequence"/>
</dbReference>
<protein>
    <recommendedName>
        <fullName evidence="2">histidine kinase</fullName>
        <ecNumber evidence="2">2.7.13.3</ecNumber>
    </recommendedName>
</protein>
<evidence type="ECO:0000256" key="1">
    <source>
        <dbReference type="ARBA" id="ARBA00000085"/>
    </source>
</evidence>
<dbReference type="InterPro" id="IPR004358">
    <property type="entry name" value="Sig_transdc_His_kin-like_C"/>
</dbReference>
<dbReference type="CDD" id="cd00082">
    <property type="entry name" value="HisKA"/>
    <property type="match status" value="1"/>
</dbReference>
<evidence type="ECO:0000256" key="6">
    <source>
        <dbReference type="ARBA" id="ARBA00023012"/>
    </source>
</evidence>
<keyword evidence="4 8" id="KW-0808">Transferase</keyword>
<dbReference type="InterPro" id="IPR005467">
    <property type="entry name" value="His_kinase_dom"/>
</dbReference>
<accession>A0A2H5Y801</accession>
<dbReference type="PROSITE" id="PS50109">
    <property type="entry name" value="HIS_KIN"/>
    <property type="match status" value="1"/>
</dbReference>
<evidence type="ECO:0000256" key="2">
    <source>
        <dbReference type="ARBA" id="ARBA00012438"/>
    </source>
</evidence>
<keyword evidence="6" id="KW-0902">Two-component regulatory system</keyword>
<dbReference type="PANTHER" id="PTHR43547:SF2">
    <property type="entry name" value="HYBRID SIGNAL TRANSDUCTION HISTIDINE KINASE C"/>
    <property type="match status" value="1"/>
</dbReference>
<dbReference type="FunFam" id="3.30.565.10:FF:000006">
    <property type="entry name" value="Sensor histidine kinase WalK"/>
    <property type="match status" value="1"/>
</dbReference>
<keyword evidence="5" id="KW-0418">Kinase</keyword>
<dbReference type="EMBL" id="BEHY01000051">
    <property type="protein sequence ID" value="GBD09576.1"/>
    <property type="molecule type" value="Genomic_DNA"/>
</dbReference>
<name>A0A2H5Y801_9CHLR</name>
<sequence length="248" mass="27236">MVPGKEEAWLFIADAGESHRGLQALRRLLSGLAHELRTPLVTMLTHLEVIRLPAIAPEIRTQSLQILEEETRRMLRMAHDVLDLGRLASEPLALRPLDLTAVVRAAIAEKLPEAQARGQALSLEIEAELPMALGDADRLKQVFLNLLDNAIRYSRAGDRITVTLRRVPEGIRCVVADTGPGIPEAHLPHVIEPFYRGEAGESGGSGLGLTIVAEILRQHQARLEIESRTEGETGTQVRFTLPAWVGSE</sequence>
<reference evidence="9" key="1">
    <citation type="submission" date="2017-09" db="EMBL/GenBank/DDBJ databases">
        <title>Metaegenomics of thermophilic ammonia-oxidizing enrichment culture.</title>
        <authorList>
            <person name="Kato S."/>
            <person name="Suzuki K."/>
        </authorList>
    </citation>
    <scope>NUCLEOTIDE SEQUENCE [LARGE SCALE GENOMIC DNA]</scope>
</reference>
<evidence type="ECO:0000256" key="4">
    <source>
        <dbReference type="ARBA" id="ARBA00022679"/>
    </source>
</evidence>
<evidence type="ECO:0000313" key="8">
    <source>
        <dbReference type="EMBL" id="GBD09576.1"/>
    </source>
</evidence>
<evidence type="ECO:0000256" key="3">
    <source>
        <dbReference type="ARBA" id="ARBA00022553"/>
    </source>
</evidence>
<dbReference type="InterPro" id="IPR003661">
    <property type="entry name" value="HisK_dim/P_dom"/>
</dbReference>
<dbReference type="Pfam" id="PF00512">
    <property type="entry name" value="HisKA"/>
    <property type="match status" value="1"/>
</dbReference>
<dbReference type="EC" id="2.7.13.3" evidence="2"/>
<dbReference type="Gene3D" id="1.10.287.130">
    <property type="match status" value="1"/>
</dbReference>
<dbReference type="GO" id="GO:0000155">
    <property type="term" value="F:phosphorelay sensor kinase activity"/>
    <property type="evidence" value="ECO:0007669"/>
    <property type="project" value="InterPro"/>
</dbReference>
<dbReference type="SUPFAM" id="SSF47384">
    <property type="entry name" value="Homodimeric domain of signal transducing histidine kinase"/>
    <property type="match status" value="1"/>
</dbReference>
<comment type="catalytic activity">
    <reaction evidence="1">
        <text>ATP + protein L-histidine = ADP + protein N-phospho-L-histidine.</text>
        <dbReference type="EC" id="2.7.13.3"/>
    </reaction>
</comment>
<keyword evidence="3" id="KW-0597">Phosphoprotein</keyword>
<evidence type="ECO:0000256" key="5">
    <source>
        <dbReference type="ARBA" id="ARBA00022777"/>
    </source>
</evidence>
<dbReference type="PRINTS" id="PR00344">
    <property type="entry name" value="BCTRLSENSOR"/>
</dbReference>
<comment type="caution">
    <text evidence="8">The sequence shown here is derived from an EMBL/GenBank/DDBJ whole genome shotgun (WGS) entry which is preliminary data.</text>
</comment>
<dbReference type="Pfam" id="PF02518">
    <property type="entry name" value="HATPase_c"/>
    <property type="match status" value="1"/>
</dbReference>